<gene>
    <name evidence="1" type="ORF">GCM10010912_40260</name>
</gene>
<evidence type="ECO:0000313" key="2">
    <source>
        <dbReference type="Proteomes" id="UP000637643"/>
    </source>
</evidence>
<accession>A0A917FN88</accession>
<proteinExistence type="predicted"/>
<name>A0A917FN88_9BACL</name>
<keyword evidence="2" id="KW-1185">Reference proteome</keyword>
<evidence type="ECO:0000313" key="1">
    <source>
        <dbReference type="EMBL" id="GGF91132.1"/>
    </source>
</evidence>
<comment type="caution">
    <text evidence="1">The sequence shown here is derived from an EMBL/GenBank/DDBJ whole genome shotgun (WGS) entry which is preliminary data.</text>
</comment>
<reference evidence="1" key="1">
    <citation type="journal article" date="2014" name="Int. J. Syst. Evol. Microbiol.">
        <title>Complete genome sequence of Corynebacterium casei LMG S-19264T (=DSM 44701T), isolated from a smear-ripened cheese.</title>
        <authorList>
            <consortium name="US DOE Joint Genome Institute (JGI-PGF)"/>
            <person name="Walter F."/>
            <person name="Albersmeier A."/>
            <person name="Kalinowski J."/>
            <person name="Ruckert C."/>
        </authorList>
    </citation>
    <scope>NUCLEOTIDE SEQUENCE</scope>
    <source>
        <strain evidence="1">CGMCC 1.16134</strain>
    </source>
</reference>
<dbReference type="AlphaFoldDB" id="A0A917FN88"/>
<organism evidence="1 2">
    <name type="scientific">Paenibacillus albidus</name>
    <dbReference type="NCBI Taxonomy" id="2041023"/>
    <lineage>
        <taxon>Bacteria</taxon>
        <taxon>Bacillati</taxon>
        <taxon>Bacillota</taxon>
        <taxon>Bacilli</taxon>
        <taxon>Bacillales</taxon>
        <taxon>Paenibacillaceae</taxon>
        <taxon>Paenibacillus</taxon>
    </lineage>
</organism>
<dbReference type="EMBL" id="BMKR01000018">
    <property type="protein sequence ID" value="GGF91132.1"/>
    <property type="molecule type" value="Genomic_DNA"/>
</dbReference>
<dbReference type="Proteomes" id="UP000637643">
    <property type="component" value="Unassembled WGS sequence"/>
</dbReference>
<reference evidence="1" key="2">
    <citation type="submission" date="2020-09" db="EMBL/GenBank/DDBJ databases">
        <authorList>
            <person name="Sun Q."/>
            <person name="Zhou Y."/>
        </authorList>
    </citation>
    <scope>NUCLEOTIDE SEQUENCE</scope>
    <source>
        <strain evidence="1">CGMCC 1.16134</strain>
    </source>
</reference>
<protein>
    <submittedName>
        <fullName evidence="1">Uncharacterized protein</fullName>
    </submittedName>
</protein>
<sequence>MPLSKPRTTTAQQKECATQIWIEMPLHSRVQQILEDYRPEQYKEEYISAFRSIKSRIHIPVALEIERNLQADLFAEAVALLLEHYYDPKYDHSSHQYDQTEKITFSVNNLEEAEMALNSFLAKKEA</sequence>
<dbReference type="RefSeq" id="WP_189028024.1">
    <property type="nucleotide sequence ID" value="NZ_BMKR01000018.1"/>
</dbReference>